<dbReference type="AlphaFoldDB" id="A0A6C0KJS9"/>
<evidence type="ECO:0000313" key="1">
    <source>
        <dbReference type="EMBL" id="QHU17436.1"/>
    </source>
</evidence>
<dbReference type="EMBL" id="MN740906">
    <property type="protein sequence ID" value="QHU17436.1"/>
    <property type="molecule type" value="Genomic_DNA"/>
</dbReference>
<organism evidence="1">
    <name type="scientific">viral metagenome</name>
    <dbReference type="NCBI Taxonomy" id="1070528"/>
    <lineage>
        <taxon>unclassified sequences</taxon>
        <taxon>metagenomes</taxon>
        <taxon>organismal metagenomes</taxon>
    </lineage>
</organism>
<accession>A0A6C0KJS9</accession>
<dbReference type="Gene3D" id="3.90.320.10">
    <property type="match status" value="1"/>
</dbReference>
<reference evidence="1" key="1">
    <citation type="journal article" date="2020" name="Nature">
        <title>Giant virus diversity and host interactions through global metagenomics.</title>
        <authorList>
            <person name="Schulz F."/>
            <person name="Roux S."/>
            <person name="Paez-Espino D."/>
            <person name="Jungbluth S."/>
            <person name="Walsh D.A."/>
            <person name="Denef V.J."/>
            <person name="McMahon K.D."/>
            <person name="Konstantinidis K.T."/>
            <person name="Eloe-Fadrosh E.A."/>
            <person name="Kyrpides N.C."/>
            <person name="Woyke T."/>
        </authorList>
    </citation>
    <scope>NUCLEOTIDE SEQUENCE</scope>
    <source>
        <strain evidence="1">GVMAG-S-3300012000-57</strain>
    </source>
</reference>
<protein>
    <submittedName>
        <fullName evidence="1">Uncharacterized protein</fullName>
    </submittedName>
</protein>
<sequence length="292" mass="34697">MPIKLIFYPPSFYNTTDNMTTKTPDKTAPDYLAKKNAHPRDEFITFDEGPHVYTVHGEQGYTSVTTWNHSHFGHFDADAIIDKMMSGKNMNDPKYKYYGMTREQIKASWDKNRDSASFAGTNMHYDVECYYNNLPVHNDSIEFQYFKKFVADFPELKAYRTEWCVYYEELKLSGSIDMIFENPDGTIQIYDWKRCREISYENPYHKSSITPCISHLPDTNFWHYALQLNTYKTILEHKYGKKVTGLYLVCMHPDNHNKSYDRIEVPFLEKEMQDLMEFRKQQLLNQQINTHH</sequence>
<dbReference type="InterPro" id="IPR011604">
    <property type="entry name" value="PDDEXK-like_dom_sf"/>
</dbReference>
<proteinExistence type="predicted"/>
<name>A0A6C0KJS9_9ZZZZ</name>